<evidence type="ECO:0000256" key="5">
    <source>
        <dbReference type="PROSITE-ProRule" id="PRU01240"/>
    </source>
</evidence>
<gene>
    <name evidence="8" type="ORF">FMUND_14320</name>
</gene>
<feature type="domain" description="Peptidase S8/S53" evidence="6">
    <location>
        <begin position="579"/>
        <end position="789"/>
    </location>
</feature>
<proteinExistence type="inferred from homology"/>
<reference evidence="8 9" key="1">
    <citation type="submission" date="2020-05" db="EMBL/GenBank/DDBJ databases">
        <title>Identification and distribution of gene clusters putatively required for synthesis of sphingolipid metabolism inhibitors in phylogenetically diverse species of the filamentous fungus Fusarium.</title>
        <authorList>
            <person name="Kim H.-S."/>
            <person name="Busman M."/>
            <person name="Brown D.W."/>
            <person name="Divon H."/>
            <person name="Uhlig S."/>
            <person name="Proctor R.H."/>
        </authorList>
    </citation>
    <scope>NUCLEOTIDE SEQUENCE [LARGE SCALE GENOMIC DNA]</scope>
    <source>
        <strain evidence="8 9">NRRL 66235</strain>
    </source>
</reference>
<dbReference type="OrthoDB" id="206201at2759"/>
<dbReference type="SUPFAM" id="SSF52743">
    <property type="entry name" value="Subtilisin-like"/>
    <property type="match status" value="1"/>
</dbReference>
<dbReference type="PANTHER" id="PTHR43806">
    <property type="entry name" value="PEPTIDASE S8"/>
    <property type="match status" value="1"/>
</dbReference>
<evidence type="ECO:0000256" key="1">
    <source>
        <dbReference type="ARBA" id="ARBA00011073"/>
    </source>
</evidence>
<feature type="active site" description="Charge relay system" evidence="5">
    <location>
        <position position="584"/>
    </location>
</feature>
<feature type="active site" description="Charge relay system" evidence="5">
    <location>
        <position position="622"/>
    </location>
</feature>
<evidence type="ECO:0000256" key="2">
    <source>
        <dbReference type="ARBA" id="ARBA00022670"/>
    </source>
</evidence>
<evidence type="ECO:0000313" key="8">
    <source>
        <dbReference type="EMBL" id="KAF5700462.1"/>
    </source>
</evidence>
<dbReference type="CDD" id="cd00306">
    <property type="entry name" value="Peptidases_S8_S53"/>
    <property type="match status" value="1"/>
</dbReference>
<dbReference type="PROSITE" id="PS51892">
    <property type="entry name" value="SUBTILASE"/>
    <property type="match status" value="1"/>
</dbReference>
<keyword evidence="9" id="KW-1185">Reference proteome</keyword>
<dbReference type="Proteomes" id="UP000544331">
    <property type="component" value="Unassembled WGS sequence"/>
</dbReference>
<name>A0A8H5XV16_9HYPO</name>
<dbReference type="Pfam" id="PF24476">
    <property type="entry name" value="DUF7580"/>
    <property type="match status" value="1"/>
</dbReference>
<comment type="caution">
    <text evidence="8">The sequence shown here is derived from an EMBL/GenBank/DDBJ whole genome shotgun (WGS) entry which is preliminary data.</text>
</comment>
<keyword evidence="2 5" id="KW-0645">Protease</keyword>
<dbReference type="Gene3D" id="3.40.50.200">
    <property type="entry name" value="Peptidase S8/S53 domain"/>
    <property type="match status" value="1"/>
</dbReference>
<dbReference type="AlphaFoldDB" id="A0A8H5XV16"/>
<dbReference type="EMBL" id="JAAOAN010000729">
    <property type="protein sequence ID" value="KAF5700462.1"/>
    <property type="molecule type" value="Genomic_DNA"/>
</dbReference>
<feature type="domain" description="DUF7580" evidence="7">
    <location>
        <begin position="160"/>
        <end position="506"/>
    </location>
</feature>
<dbReference type="InterPro" id="IPR036852">
    <property type="entry name" value="Peptidase_S8/S53_dom_sf"/>
</dbReference>
<evidence type="ECO:0008006" key="10">
    <source>
        <dbReference type="Google" id="ProtNLM"/>
    </source>
</evidence>
<feature type="active site" description="Charge relay system" evidence="5">
    <location>
        <position position="777"/>
    </location>
</feature>
<dbReference type="Pfam" id="PF00082">
    <property type="entry name" value="Peptidase_S8"/>
    <property type="match status" value="1"/>
</dbReference>
<accession>A0A8H5XV16</accession>
<evidence type="ECO:0000259" key="6">
    <source>
        <dbReference type="Pfam" id="PF00082"/>
    </source>
</evidence>
<evidence type="ECO:0000259" key="7">
    <source>
        <dbReference type="Pfam" id="PF24476"/>
    </source>
</evidence>
<dbReference type="InterPro" id="IPR050131">
    <property type="entry name" value="Peptidase_S8_subtilisin-like"/>
</dbReference>
<dbReference type="InterPro" id="IPR015500">
    <property type="entry name" value="Peptidase_S8_subtilisin-rel"/>
</dbReference>
<keyword evidence="4 5" id="KW-0720">Serine protease</keyword>
<keyword evidence="3 5" id="KW-0378">Hydrolase</keyword>
<organism evidence="8 9">
    <name type="scientific">Fusarium mundagurra</name>
    <dbReference type="NCBI Taxonomy" id="1567541"/>
    <lineage>
        <taxon>Eukaryota</taxon>
        <taxon>Fungi</taxon>
        <taxon>Dikarya</taxon>
        <taxon>Ascomycota</taxon>
        <taxon>Pezizomycotina</taxon>
        <taxon>Sordariomycetes</taxon>
        <taxon>Hypocreomycetidae</taxon>
        <taxon>Hypocreales</taxon>
        <taxon>Nectriaceae</taxon>
        <taxon>Fusarium</taxon>
        <taxon>Fusarium fujikuroi species complex</taxon>
    </lineage>
</organism>
<dbReference type="InterPro" id="IPR056002">
    <property type="entry name" value="DUF7580"/>
</dbReference>
<dbReference type="PRINTS" id="PR00723">
    <property type="entry name" value="SUBTILISIN"/>
</dbReference>
<evidence type="ECO:0000256" key="4">
    <source>
        <dbReference type="ARBA" id="ARBA00022825"/>
    </source>
</evidence>
<protein>
    <recommendedName>
        <fullName evidence="10">Peptidase S8/S53 domain-containing protein</fullName>
    </recommendedName>
</protein>
<sequence>MDPEEALELAQQAVKKVSHIAISVGQKKQRSVCGRLGGELFIVADYLDGLSNQVDQLSKVPKLLRDIERICCWPEQPKDDYYPCLRGIANAIYGTNTYRQAEASIIKGVTKITAGKGEEAEKAILHIRRFTKRGGIKKQKTEEISNSKSMPVDHLDDAKEIVYQTMRKHVRCTCDCGLDDKIEHSANLLLAVTSENHEGNALFNMLFSSDPSRDRLMNGRWQDVRLSVSHSKGDKKRQKRARFDDITDYTETCSEEVTDGKFCKLIRQGDNHASLCFMVHDGKLHRLLDSEPLQHIVDHTPGISLANVIQSYYLTPKVKTILGYILARSVWQFYDSDWLKTPWTSRTIQFMKHYTSPLGDDEPSIFPSKPYYSVHFGEDDATASEATTNSGEIHRYPRVRDLGIMLVEIGLGCLLNGSAPTHNDAFKISKANQDWLQAKGWSDSKSPWRDFDYPKYRGAVENCLDPNIFAKAPFKPSINVDELAKGLHKRRKIFYENVVSPLEDLVQGTGWKDSVHSMASLRLQAPTTQQPQTLEELGPPLERAKIPKDQKDAKKWLKRIQLLSRELKSPSQGPVRRARIAILDTGYDADAVFFHPNARRNRLVKWKDWVEDAKEPTDCNGHGTHLVSLIMKIAPEADIYVARVAKDPTGLNDASEAIAEAIEWASECDANIISMSFGFTATRPSISKAIRKAVNDHDDSIVFFAAAANSGLNESEMFPARHECVISIRATNSNGAFQDFNPARSSHGGTVIGTLGLDVPSSGLSHEAGDVYRKGTSVSTAVAAGMAEVVDERGDVGVVRDYITSAE</sequence>
<evidence type="ECO:0000313" key="9">
    <source>
        <dbReference type="Proteomes" id="UP000544331"/>
    </source>
</evidence>
<dbReference type="GO" id="GO:0004252">
    <property type="term" value="F:serine-type endopeptidase activity"/>
    <property type="evidence" value="ECO:0007669"/>
    <property type="project" value="UniProtKB-UniRule"/>
</dbReference>
<dbReference type="PANTHER" id="PTHR43806:SF11">
    <property type="entry name" value="CEREVISIN-RELATED"/>
    <property type="match status" value="1"/>
</dbReference>
<dbReference type="InterPro" id="IPR000209">
    <property type="entry name" value="Peptidase_S8/S53_dom"/>
</dbReference>
<evidence type="ECO:0000256" key="3">
    <source>
        <dbReference type="ARBA" id="ARBA00022801"/>
    </source>
</evidence>
<dbReference type="GO" id="GO:0006508">
    <property type="term" value="P:proteolysis"/>
    <property type="evidence" value="ECO:0007669"/>
    <property type="project" value="UniProtKB-KW"/>
</dbReference>
<comment type="similarity">
    <text evidence="1 5">Belongs to the peptidase S8 family.</text>
</comment>